<dbReference type="Pfam" id="PF07589">
    <property type="entry name" value="PEP-CTERM"/>
    <property type="match status" value="1"/>
</dbReference>
<gene>
    <name evidence="3" type="ORF">Spa11_10370</name>
</gene>
<feature type="chain" id="PRO_5022084974" description="Ice-binding protein C-terminal domain-containing protein" evidence="1">
    <location>
        <begin position="32"/>
        <end position="493"/>
    </location>
</feature>
<evidence type="ECO:0000256" key="1">
    <source>
        <dbReference type="SAM" id="SignalP"/>
    </source>
</evidence>
<evidence type="ECO:0000313" key="4">
    <source>
        <dbReference type="Proteomes" id="UP000316426"/>
    </source>
</evidence>
<dbReference type="NCBIfam" id="TIGR02595">
    <property type="entry name" value="PEP_CTERM"/>
    <property type="match status" value="1"/>
</dbReference>
<sequence precursor="true">MESPVSVSLRSCARSLLALLFTAATSVVAVADDPLNLLFVGNSFTAGGPIAHLVRDLATDAGWATPNVQYVAPGGQSLGFHLTNPDTLNAIDAGNWDFVVLQEFSTGPTDNAGDPAAFKSNATALYDRVKLGSPDAQVVLYETWAREASHSLYPGTFANPAEMQAQLRTHYNDAADNYIPANATAAVTTDVSVAPVGDAWENYLNSGGTIRLHANDDYHAGPNGQYLSSSVLYSTIYGRSVAGRGGLLASPADAAVLQTFADATTGMTIPGGPDGVELGPLTAGESLFIDFGGDTRTTPGNWNNFTAFLTGSSLVNVIDDSGATTTIDVTLTDGFSGVNSAGNATNTLGYPTTATSDSFYTGSFDGHTAALENRAQVTLSGLDPALDYDLALFSSRTGTDGGIGRLSRYTVDGQVIESDVSDNTSNELVFSGVSPALDGTLTLDVEVSPNGTGRFAYLGQLKLTALAIPEPSSALLLGVGGLAWVGSRQRRAC</sequence>
<accession>A0A518K4Y1</accession>
<organism evidence="3 4">
    <name type="scientific">Botrimarina mediterranea</name>
    <dbReference type="NCBI Taxonomy" id="2528022"/>
    <lineage>
        <taxon>Bacteria</taxon>
        <taxon>Pseudomonadati</taxon>
        <taxon>Planctomycetota</taxon>
        <taxon>Planctomycetia</taxon>
        <taxon>Pirellulales</taxon>
        <taxon>Lacipirellulaceae</taxon>
        <taxon>Botrimarina</taxon>
    </lineage>
</organism>
<dbReference type="SUPFAM" id="SSF52266">
    <property type="entry name" value="SGNH hydrolase"/>
    <property type="match status" value="1"/>
</dbReference>
<keyword evidence="4" id="KW-1185">Reference proteome</keyword>
<dbReference type="GO" id="GO:0016788">
    <property type="term" value="F:hydrolase activity, acting on ester bonds"/>
    <property type="evidence" value="ECO:0007669"/>
    <property type="project" value="UniProtKB-ARBA"/>
</dbReference>
<dbReference type="KEGG" id="bmei:Spa11_10370"/>
<evidence type="ECO:0000259" key="2">
    <source>
        <dbReference type="Pfam" id="PF07589"/>
    </source>
</evidence>
<reference evidence="3 4" key="1">
    <citation type="submission" date="2019-02" db="EMBL/GenBank/DDBJ databases">
        <title>Deep-cultivation of Planctomycetes and their phenomic and genomic characterization uncovers novel biology.</title>
        <authorList>
            <person name="Wiegand S."/>
            <person name="Jogler M."/>
            <person name="Boedeker C."/>
            <person name="Pinto D."/>
            <person name="Vollmers J."/>
            <person name="Rivas-Marin E."/>
            <person name="Kohn T."/>
            <person name="Peeters S.H."/>
            <person name="Heuer A."/>
            <person name="Rast P."/>
            <person name="Oberbeckmann S."/>
            <person name="Bunk B."/>
            <person name="Jeske O."/>
            <person name="Meyerdierks A."/>
            <person name="Storesund J.E."/>
            <person name="Kallscheuer N."/>
            <person name="Luecker S."/>
            <person name="Lage O.M."/>
            <person name="Pohl T."/>
            <person name="Merkel B.J."/>
            <person name="Hornburger P."/>
            <person name="Mueller R.-W."/>
            <person name="Bruemmer F."/>
            <person name="Labrenz M."/>
            <person name="Spormann A.M."/>
            <person name="Op den Camp H."/>
            <person name="Overmann J."/>
            <person name="Amann R."/>
            <person name="Jetten M.S.M."/>
            <person name="Mascher T."/>
            <person name="Medema M.H."/>
            <person name="Devos D.P."/>
            <person name="Kaster A.-K."/>
            <person name="Ovreas L."/>
            <person name="Rohde M."/>
            <person name="Galperin M.Y."/>
            <person name="Jogler C."/>
        </authorList>
    </citation>
    <scope>NUCLEOTIDE SEQUENCE [LARGE SCALE GENOMIC DNA]</scope>
    <source>
        <strain evidence="3 4">Spa11</strain>
    </source>
</reference>
<keyword evidence="1" id="KW-0732">Signal</keyword>
<evidence type="ECO:0000313" key="3">
    <source>
        <dbReference type="EMBL" id="QDV72854.1"/>
    </source>
</evidence>
<name>A0A518K4Y1_9BACT</name>
<feature type="domain" description="Ice-binding protein C-terminal" evidence="2">
    <location>
        <begin position="467"/>
        <end position="491"/>
    </location>
</feature>
<dbReference type="InterPro" id="IPR013424">
    <property type="entry name" value="Ice-binding_C"/>
</dbReference>
<protein>
    <recommendedName>
        <fullName evidence="2">Ice-binding protein C-terminal domain-containing protein</fullName>
    </recommendedName>
</protein>
<dbReference type="AlphaFoldDB" id="A0A518K4Y1"/>
<proteinExistence type="predicted"/>
<dbReference type="Gene3D" id="3.40.50.1110">
    <property type="entry name" value="SGNH hydrolase"/>
    <property type="match status" value="1"/>
</dbReference>
<dbReference type="EMBL" id="CP036349">
    <property type="protein sequence ID" value="QDV72854.1"/>
    <property type="molecule type" value="Genomic_DNA"/>
</dbReference>
<dbReference type="Proteomes" id="UP000316426">
    <property type="component" value="Chromosome"/>
</dbReference>
<dbReference type="InterPro" id="IPR036514">
    <property type="entry name" value="SGNH_hydro_sf"/>
</dbReference>
<feature type="signal peptide" evidence="1">
    <location>
        <begin position="1"/>
        <end position="31"/>
    </location>
</feature>